<name>A0A976SJ47_THEOR</name>
<evidence type="ECO:0000313" key="1">
    <source>
        <dbReference type="EMBL" id="UVC49840.1"/>
    </source>
</evidence>
<reference evidence="1" key="1">
    <citation type="submission" date="2022-07" db="EMBL/GenBank/DDBJ databases">
        <title>Evaluation of T. orientalis genome assembly methods using nanopore sequencing and analysis of variation between genomes.</title>
        <authorList>
            <person name="Yam J."/>
            <person name="Micallef M.L."/>
            <person name="Liu M."/>
            <person name="Djordjevic S.P."/>
            <person name="Bogema D.R."/>
            <person name="Jenkins C."/>
        </authorList>
    </citation>
    <scope>NUCLEOTIDE SEQUENCE</scope>
    <source>
        <strain evidence="1">Goon Nure</strain>
    </source>
</reference>
<protein>
    <submittedName>
        <fullName evidence="1">Uncharacterized protein</fullName>
    </submittedName>
</protein>
<dbReference type="CDD" id="cd11715">
    <property type="entry name" value="THUMP_AdoMetMT"/>
    <property type="match status" value="1"/>
</dbReference>
<dbReference type="AlphaFoldDB" id="A0A976SJ47"/>
<sequence length="583" mass="67663">MQFNLNNNVTLFLSVRKGLENCLLNEIKHNKLLNNICRIQKKREYIHNFEDTDTHSLPDPQSYLSSTELREENKNHGDKWIRLNHKDKSIAESTPETLNLNKSQSPASTHLRDSCNIYVQPGGLEVKCNLYWLLKCSLFVKSAESIWLRIGNPFRCHSEEQLVTFISKLPWSSYFPSNFIDTIPLRIISRFSKLWSSHTIDSCVRKGIRLSFEDDKKECNKFASVEDSCISLTLNRNTCYLAYQFSGRLSPRFYNFQFLDSERVDYSKYIPSWSLTGVKKKLLEKSRIEEDIDKTNRKTSSDSFDSKRKDYIKFQRFLTNDFSDTSDSLIAGFLREREVLRALTSKVESIWDPFCGNGLLICELMSMLLSLPNYVQDKSYPISSFFTQNLEEYKLKLLDYINISGPKKHLNIIGSDTSALNLTEANSKILKFFSFYKDILEKAEAVEGDNLINSTVFKSYSFFPLAIYNCSFEKLSHYMRNTLILTKIPYVDTKDRNRFETIKTYKQFGQVVSSKSDWKGVFVIARGRLFEYCSGLEWKKLVSSTNCKSEIKLLKLVCRFLNRVLGGLAGLGNSNLWMRSWIS</sequence>
<organism evidence="1 2">
    <name type="scientific">Theileria orientalis</name>
    <dbReference type="NCBI Taxonomy" id="68886"/>
    <lineage>
        <taxon>Eukaryota</taxon>
        <taxon>Sar</taxon>
        <taxon>Alveolata</taxon>
        <taxon>Apicomplexa</taxon>
        <taxon>Aconoidasida</taxon>
        <taxon>Piroplasmida</taxon>
        <taxon>Theileriidae</taxon>
        <taxon>Theileria</taxon>
    </lineage>
</organism>
<dbReference type="InterPro" id="IPR029063">
    <property type="entry name" value="SAM-dependent_MTases_sf"/>
</dbReference>
<accession>A0A976SJ47</accession>
<proteinExistence type="predicted"/>
<gene>
    <name evidence="1" type="ORF">MACK_003452</name>
</gene>
<dbReference type="Gene3D" id="3.40.50.150">
    <property type="entry name" value="Vaccinia Virus protein VP39"/>
    <property type="match status" value="1"/>
</dbReference>
<dbReference type="Proteomes" id="UP000244811">
    <property type="component" value="Chromosome 2"/>
</dbReference>
<dbReference type="Gene3D" id="3.30.2130.30">
    <property type="match status" value="1"/>
</dbReference>
<dbReference type="EMBL" id="CP056071">
    <property type="protein sequence ID" value="UVC49840.1"/>
    <property type="molecule type" value="Genomic_DNA"/>
</dbReference>
<evidence type="ECO:0000313" key="2">
    <source>
        <dbReference type="Proteomes" id="UP000244811"/>
    </source>
</evidence>